<reference evidence="3" key="1">
    <citation type="submission" date="2019-02" db="EMBL/GenBank/DDBJ databases">
        <authorList>
            <person name="Gruber-Vodicka R. H."/>
            <person name="Seah K. B. B."/>
        </authorList>
    </citation>
    <scope>NUCLEOTIDE SEQUENCE</scope>
    <source>
        <strain evidence="5">BECK_SA2B12</strain>
        <strain evidence="3">BECK_SA2B15</strain>
        <strain evidence="4">BECK_SA2B20</strain>
    </source>
</reference>
<dbReference type="SUPFAM" id="SSF53300">
    <property type="entry name" value="vWA-like"/>
    <property type="match status" value="1"/>
</dbReference>
<name>A0A450UA47_9GAMM</name>
<gene>
    <name evidence="3" type="ORF">BECKH772A_GA0070896_100128</name>
    <name evidence="4" type="ORF">BECKH772B_GA0070898_1000650</name>
    <name evidence="5" type="ORF">BECKH772C_GA0070978_100118</name>
</gene>
<dbReference type="InterPro" id="IPR011392">
    <property type="entry name" value="Tellurite-R_TerY"/>
</dbReference>
<sequence length="224" mass="24828">MTDDIIPDVEFSDNKSQRLPCAIVLDASGSMAGKPIEELNAGLKVLEEALKDDPIAKKRVQLLLITIGGVKDVTVIRDWIDAMDFSAPTLEAHGLTPLGAGVRLALEKIEEQKEQYKQADITYNRPWLFIITDGEPNDEGWKTVAAEAQIYESEEKVIVWPIGVQDADMEKLQLFSRKTAVKLKGLNFKELFLWLSKSASVASRAESDSSAQSAPPNDWMEIPT</sequence>
<feature type="domain" description="VWFA" evidence="2">
    <location>
        <begin position="20"/>
        <end position="176"/>
    </location>
</feature>
<proteinExistence type="predicted"/>
<dbReference type="InterPro" id="IPR002035">
    <property type="entry name" value="VWF_A"/>
</dbReference>
<feature type="region of interest" description="Disordered" evidence="1">
    <location>
        <begin position="205"/>
        <end position="224"/>
    </location>
</feature>
<evidence type="ECO:0000256" key="1">
    <source>
        <dbReference type="SAM" id="MobiDB-lite"/>
    </source>
</evidence>
<dbReference type="EMBL" id="CAADFJ010000011">
    <property type="protein sequence ID" value="VFJ97150.1"/>
    <property type="molecule type" value="Genomic_DNA"/>
</dbReference>
<organism evidence="3">
    <name type="scientific">Candidatus Kentrum eta</name>
    <dbReference type="NCBI Taxonomy" id="2126337"/>
    <lineage>
        <taxon>Bacteria</taxon>
        <taxon>Pseudomonadati</taxon>
        <taxon>Pseudomonadota</taxon>
        <taxon>Gammaproteobacteria</taxon>
        <taxon>Candidatus Kentrum</taxon>
    </lineage>
</organism>
<dbReference type="PIRSF" id="PIRSF020634">
    <property type="entry name" value="TerY_vWA"/>
    <property type="match status" value="1"/>
</dbReference>
<evidence type="ECO:0000313" key="4">
    <source>
        <dbReference type="EMBL" id="VFJ89797.1"/>
    </source>
</evidence>
<dbReference type="PROSITE" id="PS50234">
    <property type="entry name" value="VWFA"/>
    <property type="match status" value="1"/>
</dbReference>
<dbReference type="Gene3D" id="3.40.50.410">
    <property type="entry name" value="von Willebrand factor, type A domain"/>
    <property type="match status" value="1"/>
</dbReference>
<dbReference type="SMART" id="SM00327">
    <property type="entry name" value="VWA"/>
    <property type="match status" value="1"/>
</dbReference>
<dbReference type="InterPro" id="IPR036465">
    <property type="entry name" value="vWFA_dom_sf"/>
</dbReference>
<evidence type="ECO:0000259" key="2">
    <source>
        <dbReference type="PROSITE" id="PS50234"/>
    </source>
</evidence>
<dbReference type="EMBL" id="CAADFG010000012">
    <property type="protein sequence ID" value="VFJ88920.1"/>
    <property type="molecule type" value="Genomic_DNA"/>
</dbReference>
<evidence type="ECO:0000313" key="5">
    <source>
        <dbReference type="EMBL" id="VFJ97150.1"/>
    </source>
</evidence>
<dbReference type="EMBL" id="CAADFI010000006">
    <property type="protein sequence ID" value="VFJ89797.1"/>
    <property type="molecule type" value="Genomic_DNA"/>
</dbReference>
<dbReference type="AlphaFoldDB" id="A0A450UA47"/>
<protein>
    <submittedName>
        <fullName evidence="3">Uncharacterized conserved protein YegL, contains vWA domain of TerY type</fullName>
    </submittedName>
</protein>
<evidence type="ECO:0000313" key="3">
    <source>
        <dbReference type="EMBL" id="VFJ88920.1"/>
    </source>
</evidence>
<accession>A0A450UA47</accession>
<dbReference type="Pfam" id="PF00092">
    <property type="entry name" value="VWA"/>
    <property type="match status" value="1"/>
</dbReference>